<feature type="compositionally biased region" description="Gly residues" evidence="1">
    <location>
        <begin position="206"/>
        <end position="218"/>
    </location>
</feature>
<gene>
    <name evidence="2" type="ORF">PVAP13_5NG377681</name>
</gene>
<feature type="region of interest" description="Disordered" evidence="1">
    <location>
        <begin position="86"/>
        <end position="149"/>
    </location>
</feature>
<proteinExistence type="predicted"/>
<organism evidence="2 3">
    <name type="scientific">Panicum virgatum</name>
    <name type="common">Blackwell switchgrass</name>
    <dbReference type="NCBI Taxonomy" id="38727"/>
    <lineage>
        <taxon>Eukaryota</taxon>
        <taxon>Viridiplantae</taxon>
        <taxon>Streptophyta</taxon>
        <taxon>Embryophyta</taxon>
        <taxon>Tracheophyta</taxon>
        <taxon>Spermatophyta</taxon>
        <taxon>Magnoliopsida</taxon>
        <taxon>Liliopsida</taxon>
        <taxon>Poales</taxon>
        <taxon>Poaceae</taxon>
        <taxon>PACMAD clade</taxon>
        <taxon>Panicoideae</taxon>
        <taxon>Panicodae</taxon>
        <taxon>Paniceae</taxon>
        <taxon>Panicinae</taxon>
        <taxon>Panicum</taxon>
        <taxon>Panicum sect. Hiantes</taxon>
    </lineage>
</organism>
<feature type="region of interest" description="Disordered" evidence="1">
    <location>
        <begin position="206"/>
        <end position="239"/>
    </location>
</feature>
<dbReference type="AlphaFoldDB" id="A0A8T0RYN1"/>
<keyword evidence="3" id="KW-1185">Reference proteome</keyword>
<accession>A0A8T0RYN1</accession>
<protein>
    <submittedName>
        <fullName evidence="2">Uncharacterized protein</fullName>
    </submittedName>
</protein>
<comment type="caution">
    <text evidence="2">The sequence shown here is derived from an EMBL/GenBank/DDBJ whole genome shotgun (WGS) entry which is preliminary data.</text>
</comment>
<evidence type="ECO:0000313" key="2">
    <source>
        <dbReference type="EMBL" id="KAG2589633.1"/>
    </source>
</evidence>
<dbReference type="EMBL" id="CM029046">
    <property type="protein sequence ID" value="KAG2589633.1"/>
    <property type="molecule type" value="Genomic_DNA"/>
</dbReference>
<evidence type="ECO:0000256" key="1">
    <source>
        <dbReference type="SAM" id="MobiDB-lite"/>
    </source>
</evidence>
<feature type="region of interest" description="Disordered" evidence="1">
    <location>
        <begin position="1"/>
        <end position="23"/>
    </location>
</feature>
<evidence type="ECO:0000313" key="3">
    <source>
        <dbReference type="Proteomes" id="UP000823388"/>
    </source>
</evidence>
<dbReference type="Proteomes" id="UP000823388">
    <property type="component" value="Chromosome 5N"/>
</dbReference>
<name>A0A8T0RYN1_PANVG</name>
<feature type="compositionally biased region" description="Basic residues" evidence="1">
    <location>
        <begin position="128"/>
        <end position="140"/>
    </location>
</feature>
<sequence length="254" mass="26939">MIEMVTPDTGDRDSFTISRPRRRRLPIVRRRPVTRSREKKNGVIPCDRAIMSGTFRQTISRGGAGGHARAGDPRELRYWASCTGEVPSASVPTRTTRKSPSEPSSQSGATFVLRVRRSSPGRASCCGRGRRRRAGPRHRGGVTLEEDASGAGVERVLAASGSDGRGPGRGVDEASGAGVVGARHFVAEEAQHRGGMKVEVAEAAAEGGGEGGGGGCTGGAAPRRRKCGAGQEAAARRRRPMQWRMLREGSSWVN</sequence>
<reference evidence="2" key="1">
    <citation type="submission" date="2020-05" db="EMBL/GenBank/DDBJ databases">
        <title>WGS assembly of Panicum virgatum.</title>
        <authorList>
            <person name="Lovell J.T."/>
            <person name="Jenkins J."/>
            <person name="Shu S."/>
            <person name="Juenger T.E."/>
            <person name="Schmutz J."/>
        </authorList>
    </citation>
    <scope>NUCLEOTIDE SEQUENCE</scope>
    <source>
        <strain evidence="2">AP13</strain>
    </source>
</reference>